<dbReference type="EMBL" id="PDUG01000005">
    <property type="protein sequence ID" value="PIC25393.1"/>
    <property type="molecule type" value="Genomic_DNA"/>
</dbReference>
<gene>
    <name evidence="2" type="primary">Cnig_chr_V.g18345</name>
    <name evidence="2" type="ORF">B9Z55_018345</name>
</gene>
<name>A0A2G5TDY1_9PELO</name>
<dbReference type="AlphaFoldDB" id="A0A2G5TDY1"/>
<keyword evidence="1" id="KW-1133">Transmembrane helix</keyword>
<protein>
    <submittedName>
        <fullName evidence="2">Uncharacterized protein</fullName>
    </submittedName>
</protein>
<reference evidence="3" key="1">
    <citation type="submission" date="2017-10" db="EMBL/GenBank/DDBJ databases">
        <title>Rapid genome shrinkage in a self-fertile nematode reveals novel sperm competition proteins.</title>
        <authorList>
            <person name="Yin D."/>
            <person name="Schwarz E.M."/>
            <person name="Thomas C.G."/>
            <person name="Felde R.L."/>
            <person name="Korf I.F."/>
            <person name="Cutter A.D."/>
            <person name="Schartner C.M."/>
            <person name="Ralston E.J."/>
            <person name="Meyer B.J."/>
            <person name="Haag E.S."/>
        </authorList>
    </citation>
    <scope>NUCLEOTIDE SEQUENCE [LARGE SCALE GENOMIC DNA]</scope>
    <source>
        <strain evidence="3">JU1422</strain>
    </source>
</reference>
<keyword evidence="1" id="KW-0812">Transmembrane</keyword>
<dbReference type="Proteomes" id="UP000230233">
    <property type="component" value="Chromosome V"/>
</dbReference>
<accession>A0A2G5TDY1</accession>
<feature type="transmembrane region" description="Helical" evidence="1">
    <location>
        <begin position="58"/>
        <end position="76"/>
    </location>
</feature>
<organism evidence="2 3">
    <name type="scientific">Caenorhabditis nigoni</name>
    <dbReference type="NCBI Taxonomy" id="1611254"/>
    <lineage>
        <taxon>Eukaryota</taxon>
        <taxon>Metazoa</taxon>
        <taxon>Ecdysozoa</taxon>
        <taxon>Nematoda</taxon>
        <taxon>Chromadorea</taxon>
        <taxon>Rhabditida</taxon>
        <taxon>Rhabditina</taxon>
        <taxon>Rhabditomorpha</taxon>
        <taxon>Rhabditoidea</taxon>
        <taxon>Rhabditidae</taxon>
        <taxon>Peloderinae</taxon>
        <taxon>Caenorhabditis</taxon>
    </lineage>
</organism>
<evidence type="ECO:0000256" key="1">
    <source>
        <dbReference type="SAM" id="Phobius"/>
    </source>
</evidence>
<keyword evidence="1" id="KW-0472">Membrane</keyword>
<comment type="caution">
    <text evidence="2">The sequence shown here is derived from an EMBL/GenBank/DDBJ whole genome shotgun (WGS) entry which is preliminary data.</text>
</comment>
<keyword evidence="3" id="KW-1185">Reference proteome</keyword>
<evidence type="ECO:0000313" key="2">
    <source>
        <dbReference type="EMBL" id="PIC25393.1"/>
    </source>
</evidence>
<evidence type="ECO:0000313" key="3">
    <source>
        <dbReference type="Proteomes" id="UP000230233"/>
    </source>
</evidence>
<sequence length="113" mass="13302">MKKTKQKRNSHIEMHYANFYCFQPSLLLPSYQKRIKAVQNFSRIIGNFYFSIFSHPTMNILGLLLFVLLAIAAPIVEAGRRCRSSTQCDYQSVCYNGYCYTIDEMFEKFDMKK</sequence>
<proteinExistence type="predicted"/>
<dbReference type="OrthoDB" id="5849734at2759"/>